<dbReference type="Proteomes" id="UP000245946">
    <property type="component" value="Unassembled WGS sequence"/>
</dbReference>
<proteinExistence type="predicted"/>
<organism evidence="1 2">
    <name type="scientific">Tilletiopsis washingtonensis</name>
    <dbReference type="NCBI Taxonomy" id="58919"/>
    <lineage>
        <taxon>Eukaryota</taxon>
        <taxon>Fungi</taxon>
        <taxon>Dikarya</taxon>
        <taxon>Basidiomycota</taxon>
        <taxon>Ustilaginomycotina</taxon>
        <taxon>Exobasidiomycetes</taxon>
        <taxon>Entylomatales</taxon>
        <taxon>Entylomatales incertae sedis</taxon>
        <taxon>Tilletiopsis</taxon>
    </lineage>
</organism>
<protein>
    <submittedName>
        <fullName evidence="1">Uncharacterized protein</fullName>
    </submittedName>
</protein>
<keyword evidence="2" id="KW-1185">Reference proteome</keyword>
<dbReference type="EMBL" id="KZ819295">
    <property type="protein sequence ID" value="PWN97502.1"/>
    <property type="molecule type" value="Genomic_DNA"/>
</dbReference>
<dbReference type="AlphaFoldDB" id="A0A316Z975"/>
<sequence>MRSASSSAGPQPFLVQLWSQGALQMRPRAEPGGREYIATRLHRQLRGRAALPQKAASALAVLPPLLPHTSSLVSTSLTCLSALHCRFQLLASSHTSKLSFAMDTAMPSAPDTPAAPAAAAAPSAPAAAAGAMAGMAVSVTSSDDQVGYAASDDEMSSNSSDVFDERRIEADLANDLWRAI</sequence>
<name>A0A316Z975_9BASI</name>
<dbReference type="RefSeq" id="XP_025597781.1">
    <property type="nucleotide sequence ID" value="XM_025745723.1"/>
</dbReference>
<gene>
    <name evidence="1" type="ORF">FA09DRAFT_56825</name>
</gene>
<accession>A0A316Z975</accession>
<evidence type="ECO:0000313" key="2">
    <source>
        <dbReference type="Proteomes" id="UP000245946"/>
    </source>
</evidence>
<evidence type="ECO:0000313" key="1">
    <source>
        <dbReference type="EMBL" id="PWN97502.1"/>
    </source>
</evidence>
<dbReference type="GeneID" id="37273267"/>
<reference evidence="1 2" key="1">
    <citation type="journal article" date="2018" name="Mol. Biol. Evol.">
        <title>Broad Genomic Sampling Reveals a Smut Pathogenic Ancestry of the Fungal Clade Ustilaginomycotina.</title>
        <authorList>
            <person name="Kijpornyongpan T."/>
            <person name="Mondo S.J."/>
            <person name="Barry K."/>
            <person name="Sandor L."/>
            <person name="Lee J."/>
            <person name="Lipzen A."/>
            <person name="Pangilinan J."/>
            <person name="LaButti K."/>
            <person name="Hainaut M."/>
            <person name="Henrissat B."/>
            <person name="Grigoriev I.V."/>
            <person name="Spatafora J.W."/>
            <person name="Aime M.C."/>
        </authorList>
    </citation>
    <scope>NUCLEOTIDE SEQUENCE [LARGE SCALE GENOMIC DNA]</scope>
    <source>
        <strain evidence="1 2">MCA 4186</strain>
    </source>
</reference>